<dbReference type="AlphaFoldDB" id="A0AAV1KW84"/>
<proteinExistence type="predicted"/>
<protein>
    <recommendedName>
        <fullName evidence="1">Reverse transcriptase domain-containing protein</fullName>
    </recommendedName>
</protein>
<dbReference type="PANTHER" id="PTHR47027:SF20">
    <property type="entry name" value="REVERSE TRANSCRIPTASE-LIKE PROTEIN WITH RNA-DIRECTED DNA POLYMERASE DOMAIN"/>
    <property type="match status" value="1"/>
</dbReference>
<feature type="domain" description="Reverse transcriptase" evidence="1">
    <location>
        <begin position="1"/>
        <end position="232"/>
    </location>
</feature>
<dbReference type="Pfam" id="PF00078">
    <property type="entry name" value="RVT_1"/>
    <property type="match status" value="1"/>
</dbReference>
<sequence length="265" mass="30628">MGKIFEQLLKSRLEFYLEKNSLLPSNQFGFRRRKSSRESIAFLHLDIFKAMENKEVIFSIFFDIVGAFNNVNLHVLAAESRSLAIPEKIVKWIFNFIHERRVFAKVNNNNNTIIGPRLSYKGVCQGGILSPHIFILYIFKLNNNLGSNVTNLLYADDLVIYASGTNVKNLVTTLNEALKKLHIYFSYLNLDISTEKSKVVIFNIIRPFNTRIIYNNTFLPIESCAKFLGVIFTNNLSWTKYVNSISDRASKAFNVLKKELIQKYY</sequence>
<dbReference type="SUPFAM" id="SSF56672">
    <property type="entry name" value="DNA/RNA polymerases"/>
    <property type="match status" value="1"/>
</dbReference>
<dbReference type="PANTHER" id="PTHR47027">
    <property type="entry name" value="REVERSE TRANSCRIPTASE DOMAIN-CONTAINING PROTEIN"/>
    <property type="match status" value="1"/>
</dbReference>
<evidence type="ECO:0000313" key="2">
    <source>
        <dbReference type="EMBL" id="CAK1586007.1"/>
    </source>
</evidence>
<organism evidence="2 3">
    <name type="scientific">Parnassius mnemosyne</name>
    <name type="common">clouded apollo</name>
    <dbReference type="NCBI Taxonomy" id="213953"/>
    <lineage>
        <taxon>Eukaryota</taxon>
        <taxon>Metazoa</taxon>
        <taxon>Ecdysozoa</taxon>
        <taxon>Arthropoda</taxon>
        <taxon>Hexapoda</taxon>
        <taxon>Insecta</taxon>
        <taxon>Pterygota</taxon>
        <taxon>Neoptera</taxon>
        <taxon>Endopterygota</taxon>
        <taxon>Lepidoptera</taxon>
        <taxon>Glossata</taxon>
        <taxon>Ditrysia</taxon>
        <taxon>Papilionoidea</taxon>
        <taxon>Papilionidae</taxon>
        <taxon>Parnassiinae</taxon>
        <taxon>Parnassini</taxon>
        <taxon>Parnassius</taxon>
        <taxon>Driopa</taxon>
    </lineage>
</organism>
<dbReference type="PROSITE" id="PS50878">
    <property type="entry name" value="RT_POL"/>
    <property type="match status" value="1"/>
</dbReference>
<name>A0AAV1KW84_9NEOP</name>
<evidence type="ECO:0000313" key="3">
    <source>
        <dbReference type="Proteomes" id="UP001314205"/>
    </source>
</evidence>
<gene>
    <name evidence="2" type="ORF">PARMNEM_LOCUS7018</name>
</gene>
<dbReference type="Proteomes" id="UP001314205">
    <property type="component" value="Unassembled WGS sequence"/>
</dbReference>
<keyword evidence="3" id="KW-1185">Reference proteome</keyword>
<dbReference type="GO" id="GO:0071897">
    <property type="term" value="P:DNA biosynthetic process"/>
    <property type="evidence" value="ECO:0007669"/>
    <property type="project" value="UniProtKB-ARBA"/>
</dbReference>
<accession>A0AAV1KW84</accession>
<comment type="caution">
    <text evidence="2">The sequence shown here is derived from an EMBL/GenBank/DDBJ whole genome shotgun (WGS) entry which is preliminary data.</text>
</comment>
<evidence type="ECO:0000259" key="1">
    <source>
        <dbReference type="PROSITE" id="PS50878"/>
    </source>
</evidence>
<dbReference type="InterPro" id="IPR000477">
    <property type="entry name" value="RT_dom"/>
</dbReference>
<dbReference type="EMBL" id="CAVLGL010000080">
    <property type="protein sequence ID" value="CAK1586007.1"/>
    <property type="molecule type" value="Genomic_DNA"/>
</dbReference>
<reference evidence="2 3" key="1">
    <citation type="submission" date="2023-11" db="EMBL/GenBank/DDBJ databases">
        <authorList>
            <person name="Hedman E."/>
            <person name="Englund M."/>
            <person name="Stromberg M."/>
            <person name="Nyberg Akerstrom W."/>
            <person name="Nylinder S."/>
            <person name="Jareborg N."/>
            <person name="Kallberg Y."/>
            <person name="Kronander E."/>
        </authorList>
    </citation>
    <scope>NUCLEOTIDE SEQUENCE [LARGE SCALE GENOMIC DNA]</scope>
</reference>
<dbReference type="InterPro" id="IPR043502">
    <property type="entry name" value="DNA/RNA_pol_sf"/>
</dbReference>